<dbReference type="SUPFAM" id="SSF51735">
    <property type="entry name" value="NAD(P)-binding Rossmann-fold domains"/>
    <property type="match status" value="1"/>
</dbReference>
<evidence type="ECO:0000313" key="1">
    <source>
        <dbReference type="EMBL" id="AYC28751.1"/>
    </source>
</evidence>
<dbReference type="PANTHER" id="PTHR14097:SF7">
    <property type="entry name" value="OXIDOREDUCTASE HTATIP2"/>
    <property type="match status" value="1"/>
</dbReference>
<name>A0A385YQJ6_9BACL</name>
<dbReference type="Proteomes" id="UP000265725">
    <property type="component" value="Chromosome"/>
</dbReference>
<proteinExistence type="predicted"/>
<dbReference type="Gene3D" id="3.40.50.720">
    <property type="entry name" value="NAD(P)-binding Rossmann-like Domain"/>
    <property type="match status" value="1"/>
</dbReference>
<dbReference type="AlphaFoldDB" id="A0A385YQJ6"/>
<dbReference type="RefSeq" id="WP_119882496.1">
    <property type="nucleotide sequence ID" value="NZ_CP032418.1"/>
</dbReference>
<accession>A0A385YQJ6</accession>
<protein>
    <submittedName>
        <fullName evidence="1">Oxidoreductase</fullName>
    </submittedName>
</protein>
<dbReference type="KEGG" id="paek:D3873_02270"/>
<dbReference type="EMBL" id="CP032418">
    <property type="protein sequence ID" value="AYC28751.1"/>
    <property type="molecule type" value="Genomic_DNA"/>
</dbReference>
<evidence type="ECO:0000313" key="2">
    <source>
        <dbReference type="Proteomes" id="UP000265725"/>
    </source>
</evidence>
<organism evidence="1 2">
    <name type="scientific">Paenisporosarcina cavernae</name>
    <dbReference type="NCBI Taxonomy" id="2320858"/>
    <lineage>
        <taxon>Bacteria</taxon>
        <taxon>Bacillati</taxon>
        <taxon>Bacillota</taxon>
        <taxon>Bacilli</taxon>
        <taxon>Bacillales</taxon>
        <taxon>Caryophanaceae</taxon>
        <taxon>Paenisporosarcina</taxon>
    </lineage>
</organism>
<gene>
    <name evidence="1" type="ORF">D3873_02270</name>
</gene>
<dbReference type="InterPro" id="IPR036291">
    <property type="entry name" value="NAD(P)-bd_dom_sf"/>
</dbReference>
<sequence>MKKKAALLVGATGLVGNEVLHLLCEREEYAAIHVLSRRELAFSHPKMDVLVKDFDAIEVEDVEIADDFFCCIGTTIKKAGSEDAFEEVDVTFPVKLASFAKKKGMQHMLVISAMGANAESPIFYNQMKGKLEQQLTELSISRLSIFRPSLLKGERDEFRLGETIGNKLLTGLRPFLLGPMKKYRAIEAKQVAIAMVSTALRANRKVVSVYTSDQLAKMSIPVKKEEAPIPREALFNWESRKEIFIEEERGEEDA</sequence>
<dbReference type="OrthoDB" id="9798632at2"/>
<reference evidence="2" key="1">
    <citation type="submission" date="2018-09" db="EMBL/GenBank/DDBJ databases">
        <authorList>
            <person name="Zhu H."/>
        </authorList>
    </citation>
    <scope>NUCLEOTIDE SEQUENCE [LARGE SCALE GENOMIC DNA]</scope>
    <source>
        <strain evidence="2">K2R23-3</strain>
    </source>
</reference>
<keyword evidence="2" id="KW-1185">Reference proteome</keyword>
<dbReference type="PANTHER" id="PTHR14097">
    <property type="entry name" value="OXIDOREDUCTASE HTATIP2"/>
    <property type="match status" value="1"/>
</dbReference>